<protein>
    <submittedName>
        <fullName evidence="1">Uncharacterized protein</fullName>
    </submittedName>
</protein>
<name>A0ABM6LG68_9BACI</name>
<proteinExistence type="predicted"/>
<gene>
    <name evidence="1" type="ORF">S101395_01754</name>
</gene>
<accession>A0ABM6LG68</accession>
<dbReference type="Proteomes" id="UP000196877">
    <property type="component" value="Chromosome"/>
</dbReference>
<evidence type="ECO:0000313" key="1">
    <source>
        <dbReference type="EMBL" id="ASB88263.1"/>
    </source>
</evidence>
<organism evidence="1 2">
    <name type="scientific">Bacillus sonorensis</name>
    <dbReference type="NCBI Taxonomy" id="119858"/>
    <lineage>
        <taxon>Bacteria</taxon>
        <taxon>Bacillati</taxon>
        <taxon>Bacillota</taxon>
        <taxon>Bacilli</taxon>
        <taxon>Bacillales</taxon>
        <taxon>Bacillaceae</taxon>
        <taxon>Bacillus</taxon>
    </lineage>
</organism>
<evidence type="ECO:0000313" key="2">
    <source>
        <dbReference type="Proteomes" id="UP000196877"/>
    </source>
</evidence>
<keyword evidence="2" id="KW-1185">Reference proteome</keyword>
<reference evidence="1 2" key="1">
    <citation type="submission" date="2017-06" db="EMBL/GenBank/DDBJ databases">
        <title>Genome sequence of Bacillus sonorensis strain SRCM101395.</title>
        <authorList>
            <person name="Cho S.H."/>
        </authorList>
    </citation>
    <scope>NUCLEOTIDE SEQUENCE [LARGE SCALE GENOMIC DNA]</scope>
    <source>
        <strain evidence="1 2">SRCM101395</strain>
    </source>
</reference>
<sequence length="88" mass="9946">MAADAVLFFMGGSCSIEIPKPALTQPMIASNIPNSINLPEDFDVFFDFFKINIELDGIDDVFVFRFQDIDDRNFNAAHRLSVFVVIKN</sequence>
<dbReference type="EMBL" id="CP021920">
    <property type="protein sequence ID" value="ASB88263.1"/>
    <property type="molecule type" value="Genomic_DNA"/>
</dbReference>